<dbReference type="Proteomes" id="UP000253562">
    <property type="component" value="Unassembled WGS sequence"/>
</dbReference>
<dbReference type="AlphaFoldDB" id="A0A368KZV2"/>
<dbReference type="EMBL" id="QPEX01000004">
    <property type="protein sequence ID" value="RCS56090.1"/>
    <property type="molecule type" value="Genomic_DNA"/>
</dbReference>
<reference evidence="1 2" key="1">
    <citation type="submission" date="2018-07" db="EMBL/GenBank/DDBJ databases">
        <title>Comparative genomes isolates from brazilian mangrove.</title>
        <authorList>
            <person name="De Araujo J.E."/>
            <person name="Taketani R.G."/>
            <person name="Silva M.C.P."/>
            <person name="Lourenco M.V."/>
            <person name="Oliveira V.M."/>
            <person name="Andreote F.D."/>
        </authorList>
    </citation>
    <scope>NUCLEOTIDE SEQUENCE [LARGE SCALE GENOMIC DNA]</scope>
    <source>
        <strain evidence="1 2">HEX PRIS-MGV</strain>
    </source>
</reference>
<dbReference type="InterPro" id="IPR032721">
    <property type="entry name" value="Toxin-deaminase"/>
</dbReference>
<protein>
    <submittedName>
        <fullName evidence="1">Uncharacterized protein</fullName>
    </submittedName>
</protein>
<organism evidence="1 2">
    <name type="scientific">Bremerella cremea</name>
    <dbReference type="NCBI Taxonomy" id="1031537"/>
    <lineage>
        <taxon>Bacteria</taxon>
        <taxon>Pseudomonadati</taxon>
        <taxon>Planctomycetota</taxon>
        <taxon>Planctomycetia</taxon>
        <taxon>Pirellulales</taxon>
        <taxon>Pirellulaceae</taxon>
        <taxon>Bremerella</taxon>
    </lineage>
</organism>
<accession>A0A368KZV2</accession>
<comment type="caution">
    <text evidence="1">The sequence shown here is derived from an EMBL/GenBank/DDBJ whole genome shotgun (WGS) entry which is preliminary data.</text>
</comment>
<sequence length="102" mass="11025">MAFAEGHVGGKSIGEIVGVSGKNTPGAIMPGDRIFKTGIDDFDRAFDAEVFVLENLARKLKPGDSGTIKLVSELPFCDSCTDVIRQFREKFPNIHLILVDGS</sequence>
<proteinExistence type="predicted"/>
<gene>
    <name evidence="1" type="ORF">DTL42_00460</name>
</gene>
<dbReference type="Pfam" id="PF14424">
    <property type="entry name" value="Toxin-deaminase"/>
    <property type="match status" value="1"/>
</dbReference>
<name>A0A368KZV2_9BACT</name>
<evidence type="ECO:0000313" key="2">
    <source>
        <dbReference type="Proteomes" id="UP000253562"/>
    </source>
</evidence>
<evidence type="ECO:0000313" key="1">
    <source>
        <dbReference type="EMBL" id="RCS56090.1"/>
    </source>
</evidence>